<feature type="region of interest" description="Disordered" evidence="17">
    <location>
        <begin position="99"/>
        <end position="119"/>
    </location>
</feature>
<evidence type="ECO:0000313" key="19">
    <source>
        <dbReference type="Proteomes" id="UP000038011"/>
    </source>
</evidence>
<comment type="subunit">
    <text evidence="14 15">F-type ATPases have 2 components, F(1) - the catalytic core - and F(0) - the membrane proton channel. F(1) has five subunits: alpha(3), beta(3), gamma(1), delta(1), epsilon(1). F(0) has three main subunits: a(1), b(2) and c(10-14). The alpha and beta chains form an alternating ring which encloses part of the gamma chain. F(1) is attached to F(0) by a central stalk formed by the gamma and epsilon chains, while a peripheral stalk is formed by the delta and b chains.</text>
</comment>
<name>A0A0M9GMD9_9HYPH</name>
<evidence type="ECO:0000256" key="8">
    <source>
        <dbReference type="ARBA" id="ARBA00022989"/>
    </source>
</evidence>
<comment type="caution">
    <text evidence="18">The sequence shown here is derived from an EMBL/GenBank/DDBJ whole genome shotgun (WGS) entry which is preliminary data.</text>
</comment>
<evidence type="ECO:0000313" key="18">
    <source>
        <dbReference type="EMBL" id="KPB01257.1"/>
    </source>
</evidence>
<keyword evidence="3 15" id="KW-0813">Transport</keyword>
<sequence length="182" mass="19409">MFITEAMAAGAEAAGENGGGGAFPPFDSSTFASQLFWLAITFGFFLWFMSKVIVPRIGNILETRQDRIAQDLDKARELRDEADASIAAYEQELAEAKSKANEIGQKARDKANAEASAEREKVEADLSEKLAAAEARIAEIREKAMSEVGGIAEETASEIYTQLIGGTVTKADLAKAVAASGK</sequence>
<keyword evidence="9 15" id="KW-0406">Ion transport</keyword>
<dbReference type="GO" id="GO:0046961">
    <property type="term" value="F:proton-transporting ATPase activity, rotational mechanism"/>
    <property type="evidence" value="ECO:0007669"/>
    <property type="project" value="TreeGrafter"/>
</dbReference>
<dbReference type="AlphaFoldDB" id="A0A0M9GMD9"/>
<dbReference type="GO" id="GO:0045259">
    <property type="term" value="C:proton-transporting ATP synthase complex"/>
    <property type="evidence" value="ECO:0007669"/>
    <property type="project" value="UniProtKB-KW"/>
</dbReference>
<dbReference type="STRING" id="1514904.SU32_09380"/>
<dbReference type="CDD" id="cd06503">
    <property type="entry name" value="ATP-synt_Fo_b"/>
    <property type="match status" value="1"/>
</dbReference>
<dbReference type="OrthoDB" id="9805716at2"/>
<keyword evidence="18" id="KW-0378">Hydrolase</keyword>
<accession>A0A0M9GMD9</accession>
<dbReference type="NCBIfam" id="NF006612">
    <property type="entry name" value="PRK09174.1"/>
    <property type="match status" value="1"/>
</dbReference>
<dbReference type="RefSeq" id="WP_053999098.1">
    <property type="nucleotide sequence ID" value="NZ_JXMU01000012.1"/>
</dbReference>
<evidence type="ECO:0000256" key="1">
    <source>
        <dbReference type="ARBA" id="ARBA00004377"/>
    </source>
</evidence>
<feature type="transmembrane region" description="Helical" evidence="15">
    <location>
        <begin position="35"/>
        <end position="54"/>
    </location>
</feature>
<evidence type="ECO:0000256" key="14">
    <source>
        <dbReference type="ARBA" id="ARBA00025830"/>
    </source>
</evidence>
<dbReference type="GO" id="GO:0016787">
    <property type="term" value="F:hydrolase activity"/>
    <property type="evidence" value="ECO:0007669"/>
    <property type="project" value="UniProtKB-KW"/>
</dbReference>
<dbReference type="PATRIC" id="fig|1514904.3.peg.705"/>
<keyword evidence="6 15" id="KW-0812">Transmembrane</keyword>
<comment type="function">
    <text evidence="13">Component of the F(0) channel, it forms part of the peripheral stalk, linking F(1) to F(0). The b'-subunit is a diverged and duplicated form of b found in plants and photosynthetic bacteria.</text>
</comment>
<comment type="similarity">
    <text evidence="2 15 16">Belongs to the ATPase B chain family.</text>
</comment>
<organism evidence="18 19">
    <name type="scientific">Ahrensia marina</name>
    <dbReference type="NCBI Taxonomy" id="1514904"/>
    <lineage>
        <taxon>Bacteria</taxon>
        <taxon>Pseudomonadati</taxon>
        <taxon>Pseudomonadota</taxon>
        <taxon>Alphaproteobacteria</taxon>
        <taxon>Hyphomicrobiales</taxon>
        <taxon>Ahrensiaceae</taxon>
        <taxon>Ahrensia</taxon>
    </lineage>
</organism>
<comment type="function">
    <text evidence="12 15">F(1)F(0) ATP synthase produces ATP from ADP in the presence of a proton or sodium gradient. F-type ATPases consist of two structural domains, F(1) containing the extramembraneous catalytic core and F(0) containing the membrane proton channel, linked together by a central stalk and a peripheral stalk. During catalysis, ATP synthesis in the catalytic domain of F(1) is coupled via a rotary mechanism of the central stalk subunits to proton translocation.</text>
</comment>
<proteinExistence type="inferred from homology"/>
<evidence type="ECO:0000256" key="6">
    <source>
        <dbReference type="ARBA" id="ARBA00022692"/>
    </source>
</evidence>
<evidence type="ECO:0000256" key="4">
    <source>
        <dbReference type="ARBA" id="ARBA00022475"/>
    </source>
</evidence>
<dbReference type="PANTHER" id="PTHR33445:SF1">
    <property type="entry name" value="ATP SYNTHASE SUBUNIT B"/>
    <property type="match status" value="1"/>
</dbReference>
<keyword evidence="5 15" id="KW-0138">CF(0)</keyword>
<keyword evidence="11 15" id="KW-0066">ATP synthesis</keyword>
<dbReference type="HAMAP" id="MF_01398">
    <property type="entry name" value="ATP_synth_b_bprime"/>
    <property type="match status" value="1"/>
</dbReference>
<evidence type="ECO:0000256" key="7">
    <source>
        <dbReference type="ARBA" id="ARBA00022781"/>
    </source>
</evidence>
<evidence type="ECO:0000256" key="11">
    <source>
        <dbReference type="ARBA" id="ARBA00023310"/>
    </source>
</evidence>
<evidence type="ECO:0000256" key="5">
    <source>
        <dbReference type="ARBA" id="ARBA00022547"/>
    </source>
</evidence>
<keyword evidence="19" id="KW-1185">Reference proteome</keyword>
<dbReference type="GO" id="GO:0005886">
    <property type="term" value="C:plasma membrane"/>
    <property type="evidence" value="ECO:0007669"/>
    <property type="project" value="UniProtKB-SubCell"/>
</dbReference>
<comment type="subcellular location">
    <subcellularLocation>
        <location evidence="1">Cell inner membrane</location>
        <topology evidence="1">Single-pass membrane protein</topology>
    </subcellularLocation>
    <subcellularLocation>
        <location evidence="15">Cell membrane</location>
        <topology evidence="15">Single-pass membrane protein</topology>
    </subcellularLocation>
</comment>
<evidence type="ECO:0000256" key="2">
    <source>
        <dbReference type="ARBA" id="ARBA00005513"/>
    </source>
</evidence>
<dbReference type="InterPro" id="IPR050059">
    <property type="entry name" value="ATP_synthase_B_chain"/>
</dbReference>
<evidence type="ECO:0000256" key="10">
    <source>
        <dbReference type="ARBA" id="ARBA00023136"/>
    </source>
</evidence>
<dbReference type="PANTHER" id="PTHR33445">
    <property type="entry name" value="ATP SYNTHASE SUBUNIT B', CHLOROPLASTIC"/>
    <property type="match status" value="1"/>
</dbReference>
<evidence type="ECO:0000256" key="3">
    <source>
        <dbReference type="ARBA" id="ARBA00022448"/>
    </source>
</evidence>
<evidence type="ECO:0000256" key="9">
    <source>
        <dbReference type="ARBA" id="ARBA00023065"/>
    </source>
</evidence>
<evidence type="ECO:0000256" key="15">
    <source>
        <dbReference type="HAMAP-Rule" id="MF_01398"/>
    </source>
</evidence>
<evidence type="ECO:0000256" key="17">
    <source>
        <dbReference type="SAM" id="MobiDB-lite"/>
    </source>
</evidence>
<dbReference type="EMBL" id="JXMU01000012">
    <property type="protein sequence ID" value="KPB01257.1"/>
    <property type="molecule type" value="Genomic_DNA"/>
</dbReference>
<protein>
    <recommendedName>
        <fullName evidence="15">ATP synthase subunit b</fullName>
    </recommendedName>
    <alternativeName>
        <fullName evidence="15">ATP synthase F(0) sector subunit b</fullName>
    </alternativeName>
    <alternativeName>
        <fullName evidence="15">ATPase subunit I</fullName>
    </alternativeName>
    <alternativeName>
        <fullName evidence="15">F-type ATPase subunit b</fullName>
        <shortName evidence="15">F-ATPase subunit b</shortName>
    </alternativeName>
</protein>
<keyword evidence="10 15" id="KW-0472">Membrane</keyword>
<dbReference type="Proteomes" id="UP000038011">
    <property type="component" value="Unassembled WGS sequence"/>
</dbReference>
<dbReference type="Pfam" id="PF00430">
    <property type="entry name" value="ATP-synt_B"/>
    <property type="match status" value="1"/>
</dbReference>
<dbReference type="InterPro" id="IPR002146">
    <property type="entry name" value="ATP_synth_b/b'su_bac/chlpt"/>
</dbReference>
<evidence type="ECO:0000256" key="13">
    <source>
        <dbReference type="ARBA" id="ARBA00025614"/>
    </source>
</evidence>
<dbReference type="GO" id="GO:0046933">
    <property type="term" value="F:proton-transporting ATP synthase activity, rotational mechanism"/>
    <property type="evidence" value="ECO:0007669"/>
    <property type="project" value="UniProtKB-UniRule"/>
</dbReference>
<reference evidence="18 19" key="1">
    <citation type="submission" date="2015-01" db="EMBL/GenBank/DDBJ databases">
        <title>Ahrensia donghaiensis sp. nov., a novel dimethylsulphoniopropionate-cleavage bacterium isolated from seawater and emended descriptions of the genus Ahrensia and Ahrensia kielensis.</title>
        <authorList>
            <person name="Liu J."/>
        </authorList>
    </citation>
    <scope>NUCLEOTIDE SEQUENCE [LARGE SCALE GENOMIC DNA]</scope>
    <source>
        <strain evidence="18 19">LZD062</strain>
    </source>
</reference>
<keyword evidence="8 15" id="KW-1133">Transmembrane helix</keyword>
<keyword evidence="4 15" id="KW-1003">Cell membrane</keyword>
<evidence type="ECO:0000256" key="12">
    <source>
        <dbReference type="ARBA" id="ARBA00025198"/>
    </source>
</evidence>
<keyword evidence="7 15" id="KW-0375">Hydrogen ion transport</keyword>
<evidence type="ECO:0000256" key="16">
    <source>
        <dbReference type="RuleBase" id="RU003848"/>
    </source>
</evidence>
<gene>
    <name evidence="15" type="primary">atpF</name>
    <name evidence="18" type="ORF">SU32_09380</name>
</gene>